<reference evidence="8" key="1">
    <citation type="submission" date="2019-08" db="EMBL/GenBank/DDBJ databases">
        <title>The improved chromosome-level genome for the pearl oyster Pinctada fucata martensii using PacBio sequencing and Hi-C.</title>
        <authorList>
            <person name="Zheng Z."/>
        </authorList>
    </citation>
    <scope>NUCLEOTIDE SEQUENCE</scope>
    <source>
        <strain evidence="8">ZZ-2019</strain>
        <tissue evidence="8">Adductor muscle</tissue>
    </source>
</reference>
<feature type="compositionally biased region" description="Polar residues" evidence="6">
    <location>
        <begin position="112"/>
        <end position="125"/>
    </location>
</feature>
<dbReference type="GO" id="GO:0048788">
    <property type="term" value="C:cytoskeleton of presynaptic active zone"/>
    <property type="evidence" value="ECO:0007669"/>
    <property type="project" value="TreeGrafter"/>
</dbReference>
<feature type="compositionally biased region" description="Basic and acidic residues" evidence="6">
    <location>
        <begin position="128"/>
        <end position="152"/>
    </location>
</feature>
<dbReference type="InterPro" id="IPR039032">
    <property type="entry name" value="Rim-like"/>
</dbReference>
<dbReference type="GO" id="GO:0031267">
    <property type="term" value="F:small GTPase binding"/>
    <property type="evidence" value="ECO:0007669"/>
    <property type="project" value="InterPro"/>
</dbReference>
<evidence type="ECO:0000256" key="5">
    <source>
        <dbReference type="PROSITE-ProRule" id="PRU00091"/>
    </source>
</evidence>
<proteinExistence type="predicted"/>
<feature type="compositionally biased region" description="Basic residues" evidence="6">
    <location>
        <begin position="462"/>
        <end position="477"/>
    </location>
</feature>
<feature type="region of interest" description="Disordered" evidence="6">
    <location>
        <begin position="256"/>
        <end position="514"/>
    </location>
</feature>
<keyword evidence="4" id="KW-0862">Zinc</keyword>
<organism evidence="8 9">
    <name type="scientific">Pinctada imbricata</name>
    <name type="common">Atlantic pearl-oyster</name>
    <name type="synonym">Pinctada martensii</name>
    <dbReference type="NCBI Taxonomy" id="66713"/>
    <lineage>
        <taxon>Eukaryota</taxon>
        <taxon>Metazoa</taxon>
        <taxon>Spiralia</taxon>
        <taxon>Lophotrochozoa</taxon>
        <taxon>Mollusca</taxon>
        <taxon>Bivalvia</taxon>
        <taxon>Autobranchia</taxon>
        <taxon>Pteriomorphia</taxon>
        <taxon>Pterioida</taxon>
        <taxon>Pterioidea</taxon>
        <taxon>Pteriidae</taxon>
        <taxon>Pinctada</taxon>
    </lineage>
</organism>
<dbReference type="Proteomes" id="UP001186944">
    <property type="component" value="Unassembled WGS sequence"/>
</dbReference>
<dbReference type="GO" id="GO:2000300">
    <property type="term" value="P:regulation of synaptic vesicle exocytosis"/>
    <property type="evidence" value="ECO:0007669"/>
    <property type="project" value="TreeGrafter"/>
</dbReference>
<dbReference type="PANTHER" id="PTHR12157:SF25">
    <property type="entry name" value="REGULATING SYNAPTIC MEMBRANE EXOCYTOSIS PROTEIN 3"/>
    <property type="match status" value="1"/>
</dbReference>
<dbReference type="EMBL" id="VSWD01000011">
    <property type="protein sequence ID" value="KAK3088156.1"/>
    <property type="molecule type" value="Genomic_DNA"/>
</dbReference>
<dbReference type="GO" id="GO:0048791">
    <property type="term" value="P:calcium ion-regulated exocytosis of neurotransmitter"/>
    <property type="evidence" value="ECO:0007669"/>
    <property type="project" value="TreeGrafter"/>
</dbReference>
<dbReference type="InterPro" id="IPR054386">
    <property type="entry name" value="RIM_Znf"/>
</dbReference>
<evidence type="ECO:0000256" key="1">
    <source>
        <dbReference type="ARBA" id="ARBA00022723"/>
    </source>
</evidence>
<dbReference type="InterPro" id="IPR013083">
    <property type="entry name" value="Znf_RING/FYVE/PHD"/>
</dbReference>
<dbReference type="AlphaFoldDB" id="A0AA88XML9"/>
<feature type="compositionally biased region" description="Basic and acidic residues" evidence="6">
    <location>
        <begin position="325"/>
        <end position="339"/>
    </location>
</feature>
<dbReference type="GO" id="GO:0048167">
    <property type="term" value="P:regulation of synaptic plasticity"/>
    <property type="evidence" value="ECO:0007669"/>
    <property type="project" value="TreeGrafter"/>
</dbReference>
<evidence type="ECO:0000313" key="9">
    <source>
        <dbReference type="Proteomes" id="UP001186944"/>
    </source>
</evidence>
<gene>
    <name evidence="8" type="ORF">FSP39_015451</name>
</gene>
<dbReference type="InterPro" id="IPR017455">
    <property type="entry name" value="Znf_FYVE-rel"/>
</dbReference>
<feature type="compositionally biased region" description="Basic and acidic residues" evidence="6">
    <location>
        <begin position="296"/>
        <end position="317"/>
    </location>
</feature>
<name>A0AA88XML9_PINIB</name>
<keyword evidence="1" id="KW-0479">Metal-binding</keyword>
<evidence type="ECO:0000256" key="4">
    <source>
        <dbReference type="ARBA" id="ARBA00022833"/>
    </source>
</evidence>
<dbReference type="SUPFAM" id="SSF57903">
    <property type="entry name" value="FYVE/PHD zinc finger"/>
    <property type="match status" value="1"/>
</dbReference>
<evidence type="ECO:0000256" key="6">
    <source>
        <dbReference type="SAM" id="MobiDB-lite"/>
    </source>
</evidence>
<comment type="caution">
    <text evidence="8">The sequence shown here is derived from an EMBL/GenBank/DDBJ whole genome shotgun (WGS) entry which is preliminary data.</text>
</comment>
<dbReference type="GO" id="GO:0050806">
    <property type="term" value="P:positive regulation of synaptic transmission"/>
    <property type="evidence" value="ECO:0007669"/>
    <property type="project" value="TreeGrafter"/>
</dbReference>
<dbReference type="PROSITE" id="PS50178">
    <property type="entry name" value="ZF_FYVE"/>
    <property type="match status" value="1"/>
</dbReference>
<dbReference type="GO" id="GO:0008270">
    <property type="term" value="F:zinc ion binding"/>
    <property type="evidence" value="ECO:0007669"/>
    <property type="project" value="UniProtKB-KW"/>
</dbReference>
<dbReference type="Gene3D" id="3.30.40.10">
    <property type="entry name" value="Zinc/RING finger domain, C3HC4 (zinc finger)"/>
    <property type="match status" value="1"/>
</dbReference>
<dbReference type="Pfam" id="PF22601">
    <property type="entry name" value="RIM2a_ZnF"/>
    <property type="match status" value="1"/>
</dbReference>
<keyword evidence="3 5" id="KW-0863">Zinc-finger</keyword>
<keyword evidence="2" id="KW-0677">Repeat</keyword>
<feature type="compositionally biased region" description="Basic and acidic residues" evidence="6">
    <location>
        <begin position="261"/>
        <end position="286"/>
    </location>
</feature>
<dbReference type="PANTHER" id="PTHR12157">
    <property type="entry name" value="REGULATING SYNAPTIC MEMBRANE EXOCYTOSIS PROTEIN"/>
    <property type="match status" value="1"/>
</dbReference>
<keyword evidence="9" id="KW-1185">Reference proteome</keyword>
<evidence type="ECO:0000313" key="8">
    <source>
        <dbReference type="EMBL" id="KAK3088156.1"/>
    </source>
</evidence>
<feature type="region of interest" description="Disordered" evidence="6">
    <location>
        <begin position="111"/>
        <end position="198"/>
    </location>
</feature>
<sequence length="514" mass="57749">MKTEYETYKQTVDKVSEEARKVIPSPGQQLLDTGATCQICHKTKFADGVGHTCHYCQLKSCARCGGRLQLKQNKSVWACNLCRKKQDLLAKTGAWYHGGMAKPVQLDVVETPSGSETTSTKTDISPPTEKRPKINGKHSDGGHNSEKENLGHKDRRQMSRGMSMQGKELKRQFSLDAHTKGSKERINTPELSEHDKLRERGQIPDNQRAWTRHARFGYSTLVCDPQSKQCKMAKKYENDYVQKCTKKDVAEWVGYDATGPTDERGVHDRRTPDTADKHSKDSDHRPSSHNATSTDYAEKDTMKSSRETHNVDNDKRRIWGNSQNAHDDAQHSGKLDRSNLRHTHVRDRLGSTNKERSSPTLSDRSERRIGEPYSSPSPNLSRRHGDRTGVSPSLAEDAGPQSREHVPTGQYVPSRTSHHLDPSTAASGRNSRNNRNRKMENMSRNDSLSSDPSDCARPPPPKPHKHRRGGSSKRQTRQHSLSSSDDEIRSTPECSSCEEQDNESESLISEKGKA</sequence>
<dbReference type="GO" id="GO:0044325">
    <property type="term" value="F:transmembrane transporter binding"/>
    <property type="evidence" value="ECO:0007669"/>
    <property type="project" value="TreeGrafter"/>
</dbReference>
<dbReference type="GO" id="GO:0042391">
    <property type="term" value="P:regulation of membrane potential"/>
    <property type="evidence" value="ECO:0007669"/>
    <property type="project" value="TreeGrafter"/>
</dbReference>
<dbReference type="InterPro" id="IPR011011">
    <property type="entry name" value="Znf_FYVE_PHD"/>
</dbReference>
<feature type="compositionally biased region" description="Basic and acidic residues" evidence="6">
    <location>
        <begin position="346"/>
        <end position="370"/>
    </location>
</feature>
<feature type="domain" description="FYVE-type" evidence="7">
    <location>
        <begin position="31"/>
        <end position="87"/>
    </location>
</feature>
<accession>A0AA88XML9</accession>
<evidence type="ECO:0000259" key="7">
    <source>
        <dbReference type="PROSITE" id="PS50178"/>
    </source>
</evidence>
<dbReference type="GO" id="GO:0042734">
    <property type="term" value="C:presynaptic membrane"/>
    <property type="evidence" value="ECO:0007669"/>
    <property type="project" value="TreeGrafter"/>
</dbReference>
<feature type="compositionally biased region" description="Basic and acidic residues" evidence="6">
    <location>
        <begin position="167"/>
        <end position="198"/>
    </location>
</feature>
<evidence type="ECO:0000256" key="2">
    <source>
        <dbReference type="ARBA" id="ARBA00022737"/>
    </source>
</evidence>
<protein>
    <recommendedName>
        <fullName evidence="7">FYVE-type domain-containing protein</fullName>
    </recommendedName>
</protein>
<evidence type="ECO:0000256" key="3">
    <source>
        <dbReference type="ARBA" id="ARBA00022771"/>
    </source>
</evidence>